<evidence type="ECO:0000313" key="1">
    <source>
        <dbReference type="EMBL" id="GGE48915.1"/>
    </source>
</evidence>
<sequence length="57" mass="6669">MKWSFDVIHMVTGMMNNKFTLTKEILYFLFGCKVELQINSKKNPDWLAGIRISEMGI</sequence>
<protein>
    <submittedName>
        <fullName evidence="1">Uncharacterized protein</fullName>
    </submittedName>
</protein>
<dbReference type="Proteomes" id="UP000622648">
    <property type="component" value="Unassembled WGS sequence"/>
</dbReference>
<comment type="caution">
    <text evidence="1">The sequence shown here is derived from an EMBL/GenBank/DDBJ whole genome shotgun (WGS) entry which is preliminary data.</text>
</comment>
<name>A0ABQ1SPR3_9SPHI</name>
<dbReference type="EMBL" id="BMJO01000002">
    <property type="protein sequence ID" value="GGE48915.1"/>
    <property type="molecule type" value="Genomic_DNA"/>
</dbReference>
<keyword evidence="2" id="KW-1185">Reference proteome</keyword>
<organism evidence="1 2">
    <name type="scientific">Pedobacter psychrotolerans</name>
    <dbReference type="NCBI Taxonomy" id="1843235"/>
    <lineage>
        <taxon>Bacteria</taxon>
        <taxon>Pseudomonadati</taxon>
        <taxon>Bacteroidota</taxon>
        <taxon>Sphingobacteriia</taxon>
        <taxon>Sphingobacteriales</taxon>
        <taxon>Sphingobacteriaceae</taxon>
        <taxon>Pedobacter</taxon>
    </lineage>
</organism>
<reference evidence="2" key="1">
    <citation type="journal article" date="2019" name="Int. J. Syst. Evol. Microbiol.">
        <title>The Global Catalogue of Microorganisms (GCM) 10K type strain sequencing project: providing services to taxonomists for standard genome sequencing and annotation.</title>
        <authorList>
            <consortium name="The Broad Institute Genomics Platform"/>
            <consortium name="The Broad Institute Genome Sequencing Center for Infectious Disease"/>
            <person name="Wu L."/>
            <person name="Ma J."/>
        </authorList>
    </citation>
    <scope>NUCLEOTIDE SEQUENCE [LARGE SCALE GENOMIC DNA]</scope>
    <source>
        <strain evidence="2">CGMCC 1.15644</strain>
    </source>
</reference>
<gene>
    <name evidence="1" type="ORF">GCM10011413_13810</name>
</gene>
<evidence type="ECO:0000313" key="2">
    <source>
        <dbReference type="Proteomes" id="UP000622648"/>
    </source>
</evidence>
<proteinExistence type="predicted"/>
<accession>A0ABQ1SPR3</accession>